<dbReference type="InterPro" id="IPR035906">
    <property type="entry name" value="MetI-like_sf"/>
</dbReference>
<dbReference type="EMBL" id="CP024201">
    <property type="protein sequence ID" value="ATQ43325.1"/>
    <property type="molecule type" value="Genomic_DNA"/>
</dbReference>
<dbReference type="PANTHER" id="PTHR43386:SF25">
    <property type="entry name" value="PEPTIDE ABC TRANSPORTER PERMEASE PROTEIN"/>
    <property type="match status" value="1"/>
</dbReference>
<proteinExistence type="inferred from homology"/>
<dbReference type="InterPro" id="IPR000515">
    <property type="entry name" value="MetI-like"/>
</dbReference>
<dbReference type="OrthoDB" id="9766870at2"/>
<comment type="subcellular location">
    <subcellularLocation>
        <location evidence="1 7">Cell membrane</location>
        <topology evidence="1 7">Multi-pass membrane protein</topology>
    </subcellularLocation>
</comment>
<protein>
    <submittedName>
        <fullName evidence="9">Peptide ABC transporter permease</fullName>
    </submittedName>
</protein>
<dbReference type="AlphaFoldDB" id="A0A2D2AZA5"/>
<feature type="transmembrane region" description="Helical" evidence="7">
    <location>
        <begin position="77"/>
        <end position="100"/>
    </location>
</feature>
<evidence type="ECO:0000256" key="3">
    <source>
        <dbReference type="ARBA" id="ARBA00022475"/>
    </source>
</evidence>
<evidence type="ECO:0000256" key="2">
    <source>
        <dbReference type="ARBA" id="ARBA00022448"/>
    </source>
</evidence>
<keyword evidence="6 7" id="KW-0472">Membrane</keyword>
<comment type="similarity">
    <text evidence="7">Belongs to the binding-protein-dependent transport system permease family.</text>
</comment>
<gene>
    <name evidence="9" type="ORF">CSW64_13315</name>
</gene>
<dbReference type="CDD" id="cd06261">
    <property type="entry name" value="TM_PBP2"/>
    <property type="match status" value="1"/>
</dbReference>
<keyword evidence="2 7" id="KW-0813">Transport</keyword>
<dbReference type="GO" id="GO:0005886">
    <property type="term" value="C:plasma membrane"/>
    <property type="evidence" value="ECO:0007669"/>
    <property type="project" value="UniProtKB-SubCell"/>
</dbReference>
<feature type="transmembrane region" description="Helical" evidence="7">
    <location>
        <begin position="12"/>
        <end position="33"/>
    </location>
</feature>
<evidence type="ECO:0000259" key="8">
    <source>
        <dbReference type="PROSITE" id="PS50928"/>
    </source>
</evidence>
<evidence type="ECO:0000256" key="5">
    <source>
        <dbReference type="ARBA" id="ARBA00022989"/>
    </source>
</evidence>
<dbReference type="PANTHER" id="PTHR43386">
    <property type="entry name" value="OLIGOPEPTIDE TRANSPORT SYSTEM PERMEASE PROTEIN APPC"/>
    <property type="match status" value="1"/>
</dbReference>
<feature type="domain" description="ABC transmembrane type-1" evidence="8">
    <location>
        <begin position="73"/>
        <end position="262"/>
    </location>
</feature>
<dbReference type="Proteomes" id="UP000228945">
    <property type="component" value="Chromosome"/>
</dbReference>
<keyword evidence="10" id="KW-1185">Reference proteome</keyword>
<evidence type="ECO:0000313" key="9">
    <source>
        <dbReference type="EMBL" id="ATQ43325.1"/>
    </source>
</evidence>
<evidence type="ECO:0000256" key="7">
    <source>
        <dbReference type="RuleBase" id="RU363032"/>
    </source>
</evidence>
<dbReference type="Gene3D" id="1.10.3720.10">
    <property type="entry name" value="MetI-like"/>
    <property type="match status" value="1"/>
</dbReference>
<dbReference type="KEGG" id="cmb:CSW64_13315"/>
<organism evidence="9 10">
    <name type="scientific">Caulobacter mirabilis</name>
    <dbReference type="NCBI Taxonomy" id="69666"/>
    <lineage>
        <taxon>Bacteria</taxon>
        <taxon>Pseudomonadati</taxon>
        <taxon>Pseudomonadota</taxon>
        <taxon>Alphaproteobacteria</taxon>
        <taxon>Caulobacterales</taxon>
        <taxon>Caulobacteraceae</taxon>
        <taxon>Caulobacter</taxon>
    </lineage>
</organism>
<dbReference type="PROSITE" id="PS50928">
    <property type="entry name" value="ABC_TM1"/>
    <property type="match status" value="1"/>
</dbReference>
<dbReference type="Pfam" id="PF00528">
    <property type="entry name" value="BPD_transp_1"/>
    <property type="match status" value="1"/>
</dbReference>
<dbReference type="InterPro" id="IPR050366">
    <property type="entry name" value="BP-dependent_transpt_permease"/>
</dbReference>
<accession>A0A2D2AZA5</accession>
<feature type="transmembrane region" description="Helical" evidence="7">
    <location>
        <begin position="236"/>
        <end position="262"/>
    </location>
</feature>
<evidence type="ECO:0000313" key="10">
    <source>
        <dbReference type="Proteomes" id="UP000228945"/>
    </source>
</evidence>
<name>A0A2D2AZA5_9CAUL</name>
<keyword evidence="4 7" id="KW-0812">Transmembrane</keyword>
<dbReference type="RefSeq" id="WP_099622576.1">
    <property type="nucleotide sequence ID" value="NZ_CP024201.1"/>
</dbReference>
<keyword evidence="3" id="KW-1003">Cell membrane</keyword>
<evidence type="ECO:0000256" key="1">
    <source>
        <dbReference type="ARBA" id="ARBA00004651"/>
    </source>
</evidence>
<sequence>MSARRRPPGQVSLTIGLALLGLVAGAALLSLAWTPGDWSGVAVDQRLQTPNAAHGLGTDHYGRDVLSMLMVGARTTLGAALAAVALGVAVGAPIGLLASARGGWLDDLIMRAGDVVFAFPALILAILLTATLGPGALAVILAIGIFNVPVFARVTRGAALSLWSRDFVLAARIAGKGTAAISWQHILPNLVGLLVVQASIQASVAVIAEAGLSYVGLGAQPPAPSWGRMLNEAQTLMGVAPLQALFPGLAILITVLGLNLVGDGLRDRLDPRLQGDRR</sequence>
<reference evidence="9 10" key="1">
    <citation type="submission" date="2017-10" db="EMBL/GenBank/DDBJ databases">
        <title>Genome sequence of Caulobacter mirabilis FWC38.</title>
        <authorList>
            <person name="Fiebig A."/>
            <person name="Crosson S."/>
        </authorList>
    </citation>
    <scope>NUCLEOTIDE SEQUENCE [LARGE SCALE GENOMIC DNA]</scope>
    <source>
        <strain evidence="9 10">FWC 38</strain>
    </source>
</reference>
<evidence type="ECO:0000256" key="6">
    <source>
        <dbReference type="ARBA" id="ARBA00023136"/>
    </source>
</evidence>
<keyword evidence="5 7" id="KW-1133">Transmembrane helix</keyword>
<dbReference type="SUPFAM" id="SSF161098">
    <property type="entry name" value="MetI-like"/>
    <property type="match status" value="1"/>
</dbReference>
<evidence type="ECO:0000256" key="4">
    <source>
        <dbReference type="ARBA" id="ARBA00022692"/>
    </source>
</evidence>
<dbReference type="GO" id="GO:0055085">
    <property type="term" value="P:transmembrane transport"/>
    <property type="evidence" value="ECO:0007669"/>
    <property type="project" value="InterPro"/>
</dbReference>